<evidence type="ECO:0000259" key="7">
    <source>
        <dbReference type="Pfam" id="PF02687"/>
    </source>
</evidence>
<feature type="transmembrane region" description="Helical" evidence="6">
    <location>
        <begin position="234"/>
        <end position="256"/>
    </location>
</feature>
<evidence type="ECO:0000256" key="1">
    <source>
        <dbReference type="ARBA" id="ARBA00004651"/>
    </source>
</evidence>
<keyword evidence="3 6" id="KW-0812">Transmembrane</keyword>
<feature type="transmembrane region" description="Helical" evidence="6">
    <location>
        <begin position="68"/>
        <end position="88"/>
    </location>
</feature>
<comment type="subcellular location">
    <subcellularLocation>
        <location evidence="1">Cell membrane</location>
        <topology evidence="1">Multi-pass membrane protein</topology>
    </subcellularLocation>
</comment>
<protein>
    <submittedName>
        <fullName evidence="8">Efflux ABC transporter, permease protein</fullName>
    </submittedName>
</protein>
<organism evidence="8 9">
    <name type="scientific">Streptococcus macacae NCTC 11558</name>
    <dbReference type="NCBI Taxonomy" id="764298"/>
    <lineage>
        <taxon>Bacteria</taxon>
        <taxon>Bacillati</taxon>
        <taxon>Bacillota</taxon>
        <taxon>Bacilli</taxon>
        <taxon>Lactobacillales</taxon>
        <taxon>Streptococcaceae</taxon>
        <taxon>Streptococcus</taxon>
    </lineage>
</organism>
<dbReference type="Proteomes" id="UP000003573">
    <property type="component" value="Unassembled WGS sequence"/>
</dbReference>
<dbReference type="Pfam" id="PF02687">
    <property type="entry name" value="FtsX"/>
    <property type="match status" value="1"/>
</dbReference>
<feature type="transmembrane region" description="Helical" evidence="6">
    <location>
        <begin position="21"/>
        <end position="40"/>
    </location>
</feature>
<feature type="domain" description="ABC3 transporter permease C-terminal" evidence="7">
    <location>
        <begin position="442"/>
        <end position="554"/>
    </location>
</feature>
<name>G5JVJ5_9STRE</name>
<keyword evidence="5 6" id="KW-0472">Membrane</keyword>
<proteinExistence type="predicted"/>
<evidence type="ECO:0000256" key="5">
    <source>
        <dbReference type="ARBA" id="ARBA00023136"/>
    </source>
</evidence>
<dbReference type="AlphaFoldDB" id="G5JVJ5"/>
<feature type="transmembrane region" description="Helical" evidence="6">
    <location>
        <begin position="165"/>
        <end position="187"/>
    </location>
</feature>
<gene>
    <name evidence="8" type="ORF">STRMA_0770</name>
</gene>
<dbReference type="RefSeq" id="WP_003078638.1">
    <property type="nucleotide sequence ID" value="NZ_AEUW02000001.1"/>
</dbReference>
<dbReference type="InterPro" id="IPR003838">
    <property type="entry name" value="ABC3_permease_C"/>
</dbReference>
<dbReference type="OrthoDB" id="2934570at2"/>
<accession>G5JVJ5</accession>
<feature type="transmembrane region" description="Helical" evidence="6">
    <location>
        <begin position="486"/>
        <end position="505"/>
    </location>
</feature>
<evidence type="ECO:0000313" key="9">
    <source>
        <dbReference type="Proteomes" id="UP000003573"/>
    </source>
</evidence>
<keyword evidence="2" id="KW-1003">Cell membrane</keyword>
<reference evidence="8 9" key="1">
    <citation type="journal article" date="2014" name="Int. J. Syst. Evol. Microbiol.">
        <title>Phylogenomics and the dynamic genome evolution of the genus Streptococcus.</title>
        <authorList>
            <consortium name="The Broad Institute Genome Sequencing Platform"/>
            <person name="Richards V.P."/>
            <person name="Palmer S.R."/>
            <person name="Pavinski Bitar P.D."/>
            <person name="Qin X."/>
            <person name="Weinstock G.M."/>
            <person name="Highlander S.K."/>
            <person name="Town C.D."/>
            <person name="Burne R.A."/>
            <person name="Stanhope M.J."/>
        </authorList>
    </citation>
    <scope>NUCLEOTIDE SEQUENCE [LARGE SCALE GENOMIC DNA]</scope>
    <source>
        <strain evidence="8 9">NCTC 11558</strain>
    </source>
</reference>
<evidence type="ECO:0000313" key="8">
    <source>
        <dbReference type="EMBL" id="EHJ51617.1"/>
    </source>
</evidence>
<evidence type="ECO:0000256" key="6">
    <source>
        <dbReference type="SAM" id="Phobius"/>
    </source>
</evidence>
<keyword evidence="4 6" id="KW-1133">Transmembrane helix</keyword>
<feature type="transmembrane region" description="Helical" evidence="6">
    <location>
        <begin position="526"/>
        <end position="547"/>
    </location>
</feature>
<evidence type="ECO:0000256" key="2">
    <source>
        <dbReference type="ARBA" id="ARBA00022475"/>
    </source>
</evidence>
<evidence type="ECO:0000256" key="3">
    <source>
        <dbReference type="ARBA" id="ARBA00022692"/>
    </source>
</evidence>
<keyword evidence="9" id="KW-1185">Reference proteome</keyword>
<dbReference type="EMBL" id="AEUW02000001">
    <property type="protein sequence ID" value="EHJ51617.1"/>
    <property type="molecule type" value="Genomic_DNA"/>
</dbReference>
<comment type="caution">
    <text evidence="8">The sequence shown here is derived from an EMBL/GenBank/DDBJ whole genome shotgun (WGS) entry which is preliminary data.</text>
</comment>
<evidence type="ECO:0000256" key="4">
    <source>
        <dbReference type="ARBA" id="ARBA00022989"/>
    </source>
</evidence>
<dbReference type="STRING" id="764298.STRMA_0770"/>
<dbReference type="GO" id="GO:0005886">
    <property type="term" value="C:plasma membrane"/>
    <property type="evidence" value="ECO:0007669"/>
    <property type="project" value="UniProtKB-SubCell"/>
</dbReference>
<dbReference type="eggNOG" id="COG0577">
    <property type="taxonomic scope" value="Bacteria"/>
</dbReference>
<sequence length="567" mass="64288">MSLLFKHLAKDFFSKKTMVTILSLILVFTSFMYFFVHFAIDENLRRLSVQSLSNHEVKYMVALKSNQILIRNITISMVGILSLILFLFMRGTLRKNQIKIAQFLSMGFSFGHIIRSYVLLIFSLSFVSSLLGFGLGFWGSSILISANAQTYLVNGLEKGLSVQSFVTGILWLSLFLGIITYLAGLTIGNKDIALMLKQTNLNMTRPGIIEKILQKLPVRRKFRFELTLSSFNSLGLLIVAIVTFSIMFVLSVSLILSSSKVIESQKDGRHFTYDISYKHYQNDDLKKSSAALPYLKYDTEMEYKNNKVNYHVVSLKGSSRLFQLFDHKGKQLNAAKGVFLNPELKENYGIKAGDSIDLKVKGKKYKVVVSGFAENADLKTIYVPEKQAQNMIKEKGKVFNGLLTNKIPSTDGKVTSFKKKIAAVKRSQTSNKVSAIINQSIGIITGCLLIYLAIFIGLNNNINNILVFDLLGYDRQEINKILLNPYIILSNILFLLTLPLGIYAAQYIQRMTSLQTGDYMPFQFSLLTFIYMLAIMNVLCLAIRFLFVLNVRKIIHNERQAEFLVEW</sequence>
<feature type="transmembrane region" description="Helical" evidence="6">
    <location>
        <begin position="435"/>
        <end position="458"/>
    </location>
</feature>